<dbReference type="AlphaFoldDB" id="A0A5J4V687"/>
<accession>A0A5J4V687</accession>
<reference evidence="2 3" key="1">
    <citation type="submission" date="2019-03" db="EMBL/GenBank/DDBJ databases">
        <title>Single cell metagenomics reveals metabolic interactions within the superorganism composed of flagellate Streblomastix strix and complex community of Bacteroidetes bacteria on its surface.</title>
        <authorList>
            <person name="Treitli S.C."/>
            <person name="Kolisko M."/>
            <person name="Husnik F."/>
            <person name="Keeling P."/>
            <person name="Hampl V."/>
        </authorList>
    </citation>
    <scope>NUCLEOTIDE SEQUENCE [LARGE SCALE GENOMIC DNA]</scope>
    <source>
        <strain evidence="2">ST1C</strain>
    </source>
</reference>
<evidence type="ECO:0000256" key="1">
    <source>
        <dbReference type="SAM" id="MobiDB-lite"/>
    </source>
</evidence>
<feature type="compositionally biased region" description="Polar residues" evidence="1">
    <location>
        <begin position="1"/>
        <end position="21"/>
    </location>
</feature>
<organism evidence="2 3">
    <name type="scientific">Streblomastix strix</name>
    <dbReference type="NCBI Taxonomy" id="222440"/>
    <lineage>
        <taxon>Eukaryota</taxon>
        <taxon>Metamonada</taxon>
        <taxon>Preaxostyla</taxon>
        <taxon>Oxymonadida</taxon>
        <taxon>Streblomastigidae</taxon>
        <taxon>Streblomastix</taxon>
    </lineage>
</organism>
<feature type="region of interest" description="Disordered" evidence="1">
    <location>
        <begin position="1"/>
        <end position="44"/>
    </location>
</feature>
<protein>
    <submittedName>
        <fullName evidence="2">Uncharacterized protein</fullName>
    </submittedName>
</protein>
<dbReference type="Proteomes" id="UP000324800">
    <property type="component" value="Unassembled WGS sequence"/>
</dbReference>
<evidence type="ECO:0000313" key="3">
    <source>
        <dbReference type="Proteomes" id="UP000324800"/>
    </source>
</evidence>
<evidence type="ECO:0000313" key="2">
    <source>
        <dbReference type="EMBL" id="KAA6378329.1"/>
    </source>
</evidence>
<gene>
    <name evidence="2" type="ORF">EZS28_026143</name>
</gene>
<dbReference type="EMBL" id="SNRW01009217">
    <property type="protein sequence ID" value="KAA6378329.1"/>
    <property type="molecule type" value="Genomic_DNA"/>
</dbReference>
<name>A0A5J4V687_9EUKA</name>
<comment type="caution">
    <text evidence="2">The sequence shown here is derived from an EMBL/GenBank/DDBJ whole genome shotgun (WGS) entry which is preliminary data.</text>
</comment>
<sequence length="382" mass="42156">MPNFAVTSVSKRNIRSASSELPSVPRSIGPRMINGKPARRQGPTTLGEEDFHYYVITHYARSPGPIYNVSDSITVTQPNVHVPKIGIDGRVKYFVKTTPSPGVGAYKPPAMPPEMIIEPIITFPKGKRDTFGTLNNLAKPNFFGQFHTLPDPGVISTHESDLKASFTKDDRTKYFVRRTPSPGVGAYKPPIMPPEKTIEPIISFTKGKRDTFGTLNNLAKPNFFGQFHTLPDPGVVSTHESDLKASFTKDDRVKHFVGTTPSPGVGAYKPPAMPLDKTIEPIITFPKGKRDTFGTLNNLAKPNFFGQFHTLPDPAITSSQQRPRSAAFTKDDRVKHFFRRTSSPGVGAYKTTPMVGVKPSYKSGGTFPLHHRDCSEGFYHDI</sequence>
<proteinExistence type="predicted"/>